<dbReference type="STRING" id="1492898.SY85_05430"/>
<reference evidence="1 2" key="2">
    <citation type="journal article" date="2016" name="Int. J. Syst. Evol. Microbiol.">
        <title>Flavisolibacter tropicus sp. nov., isolated from tropical soil.</title>
        <authorList>
            <person name="Lee J.J."/>
            <person name="Kang M.S."/>
            <person name="Kim G.S."/>
            <person name="Lee C.S."/>
            <person name="Lim S."/>
            <person name="Lee J."/>
            <person name="Roh S.H."/>
            <person name="Kang H."/>
            <person name="Ha J.M."/>
            <person name="Bae S."/>
            <person name="Jung H.Y."/>
            <person name="Kim M.K."/>
        </authorList>
    </citation>
    <scope>NUCLEOTIDE SEQUENCE [LARGE SCALE GENOMIC DNA]</scope>
    <source>
        <strain evidence="1 2">LCS9</strain>
    </source>
</reference>
<sequence>MEKLRRYLSATSYKYSTFKFLDRQVIEVNDFRELKKLFRWENDPILDRDDMYNCNYVEDLNERKLRDTESIATIMRNAKPKTAVEIGTADGMGTLLLAKNSPDSQIYTVNIPPEEIKQGGKLVTYAPDREEIGSAFKETPFSKNIHQIYANTAYWEPNIGTIDFAIIDGCHDTKFVYNDTKKILKHAKKGSFILWHDFNPSLVKKFNWIHTVCKGVDQLCRDGLITDRIYHIKDSWVGIYRV</sequence>
<protein>
    <recommendedName>
        <fullName evidence="3">Methyltransferase</fullName>
    </recommendedName>
</protein>
<dbReference type="OrthoDB" id="5464618at2"/>
<dbReference type="Gene3D" id="3.40.50.150">
    <property type="entry name" value="Vaccinia Virus protein VP39"/>
    <property type="match status" value="1"/>
</dbReference>
<dbReference type="Proteomes" id="UP000077177">
    <property type="component" value="Chromosome"/>
</dbReference>
<reference evidence="2" key="1">
    <citation type="submission" date="2015-01" db="EMBL/GenBank/DDBJ databases">
        <title>Flavisolibacter sp./LCS9/ whole genome sequencing.</title>
        <authorList>
            <person name="Kim M.K."/>
            <person name="Srinivasan S."/>
            <person name="Lee J.-J."/>
        </authorList>
    </citation>
    <scope>NUCLEOTIDE SEQUENCE [LARGE SCALE GENOMIC DNA]</scope>
    <source>
        <strain evidence="2">LCS9</strain>
    </source>
</reference>
<organism evidence="1 2">
    <name type="scientific">Flavisolibacter tropicus</name>
    <dbReference type="NCBI Taxonomy" id="1492898"/>
    <lineage>
        <taxon>Bacteria</taxon>
        <taxon>Pseudomonadati</taxon>
        <taxon>Bacteroidota</taxon>
        <taxon>Chitinophagia</taxon>
        <taxon>Chitinophagales</taxon>
        <taxon>Chitinophagaceae</taxon>
        <taxon>Flavisolibacter</taxon>
    </lineage>
</organism>
<name>A0A172TSL1_9BACT</name>
<dbReference type="EMBL" id="CP011390">
    <property type="protein sequence ID" value="ANE50020.1"/>
    <property type="molecule type" value="Genomic_DNA"/>
</dbReference>
<gene>
    <name evidence="1" type="ORF">SY85_05430</name>
</gene>
<dbReference type="Pfam" id="PF13578">
    <property type="entry name" value="Methyltransf_24"/>
    <property type="match status" value="1"/>
</dbReference>
<dbReference type="SUPFAM" id="SSF53335">
    <property type="entry name" value="S-adenosyl-L-methionine-dependent methyltransferases"/>
    <property type="match status" value="1"/>
</dbReference>
<dbReference type="AlphaFoldDB" id="A0A172TSL1"/>
<evidence type="ECO:0008006" key="3">
    <source>
        <dbReference type="Google" id="ProtNLM"/>
    </source>
</evidence>
<proteinExistence type="predicted"/>
<dbReference type="KEGG" id="fla:SY85_05430"/>
<keyword evidence="2" id="KW-1185">Reference proteome</keyword>
<dbReference type="RefSeq" id="WP_066402227.1">
    <property type="nucleotide sequence ID" value="NZ_CP011390.1"/>
</dbReference>
<evidence type="ECO:0000313" key="2">
    <source>
        <dbReference type="Proteomes" id="UP000077177"/>
    </source>
</evidence>
<evidence type="ECO:0000313" key="1">
    <source>
        <dbReference type="EMBL" id="ANE50020.1"/>
    </source>
</evidence>
<accession>A0A172TSL1</accession>
<dbReference type="InterPro" id="IPR029063">
    <property type="entry name" value="SAM-dependent_MTases_sf"/>
</dbReference>